<organism evidence="2 3">
    <name type="scientific">Candidatus Opimibacter skivensis</name>
    <dbReference type="NCBI Taxonomy" id="2982028"/>
    <lineage>
        <taxon>Bacteria</taxon>
        <taxon>Pseudomonadati</taxon>
        <taxon>Bacteroidota</taxon>
        <taxon>Saprospiria</taxon>
        <taxon>Saprospirales</taxon>
        <taxon>Saprospiraceae</taxon>
        <taxon>Candidatus Opimibacter</taxon>
    </lineage>
</organism>
<comment type="caution">
    <text evidence="2">The sequence shown here is derived from an EMBL/GenBank/DDBJ whole genome shotgun (WGS) entry which is preliminary data.</text>
</comment>
<feature type="domain" description="Transcriptional regulator AbiEi antitoxin N-terminal" evidence="1">
    <location>
        <begin position="7"/>
        <end position="97"/>
    </location>
</feature>
<dbReference type="InterPro" id="IPR021561">
    <property type="entry name" value="AbiEi_3"/>
</dbReference>
<evidence type="ECO:0000313" key="2">
    <source>
        <dbReference type="EMBL" id="MBK9982644.1"/>
    </source>
</evidence>
<evidence type="ECO:0000313" key="3">
    <source>
        <dbReference type="Proteomes" id="UP000808337"/>
    </source>
</evidence>
<dbReference type="InterPro" id="IPR033455">
    <property type="entry name" value="AbiEi_3_N"/>
</dbReference>
<name>A0A9D7XMT8_9BACT</name>
<dbReference type="Proteomes" id="UP000808337">
    <property type="component" value="Unassembled WGS sequence"/>
</dbReference>
<dbReference type="EMBL" id="JADKGY010000006">
    <property type="protein sequence ID" value="MBK9982644.1"/>
    <property type="molecule type" value="Genomic_DNA"/>
</dbReference>
<dbReference type="AlphaFoldDB" id="A0A9D7XMT8"/>
<reference evidence="2 3" key="1">
    <citation type="submission" date="2020-10" db="EMBL/GenBank/DDBJ databases">
        <title>Connecting structure to function with the recovery of over 1000 high-quality activated sludge metagenome-assembled genomes encoding full-length rRNA genes using long-read sequencing.</title>
        <authorList>
            <person name="Singleton C.M."/>
            <person name="Petriglieri F."/>
            <person name="Kristensen J.M."/>
            <person name="Kirkegaard R.H."/>
            <person name="Michaelsen T.Y."/>
            <person name="Andersen M.H."/>
            <person name="Karst S.M."/>
            <person name="Dueholm M.S."/>
            <person name="Nielsen P.H."/>
            <person name="Albertsen M."/>
        </authorList>
    </citation>
    <scope>NUCLEOTIDE SEQUENCE [LARGE SCALE GENOMIC DNA]</scope>
    <source>
        <strain evidence="2">Ribe_18-Q3-R11-54_MAXAC.273</strain>
    </source>
</reference>
<dbReference type="Pfam" id="PF17194">
    <property type="entry name" value="AbiEi_3_N"/>
    <property type="match status" value="1"/>
</dbReference>
<dbReference type="Pfam" id="PF11459">
    <property type="entry name" value="AbiEi_3"/>
    <property type="match status" value="1"/>
</dbReference>
<protein>
    <submittedName>
        <fullName evidence="2">Type IV toxin-antitoxin system AbiEi family antitoxin</fullName>
    </submittedName>
</protein>
<proteinExistence type="predicted"/>
<accession>A0A9D7XMT8</accession>
<sequence>MSTQELSKINRLLSTQPQGVVLLSSWLTENGYSPELQKRYRKSKWLTSIGTGAMIRTGDQVDYLGAIYALQKQVGLSIHPGAKNALLLQGKAHYLEMGKGKMNLFGGKDETLPAWFKSNHWDVTLDYHATSFQPAASGLTKYETNNFSIDISGPVRAMMECLYLSPTKFDLIESYQLMEGLNALRPDQVQELLESCNSVKVKRLFLYMAEKAGHLWFSKINLNNIDLGSGKRSLVKNGIYISKYQITVPKELEINEKPEL</sequence>
<gene>
    <name evidence="2" type="ORF">IPP15_09485</name>
</gene>
<evidence type="ECO:0000259" key="1">
    <source>
        <dbReference type="Pfam" id="PF17194"/>
    </source>
</evidence>